<proteinExistence type="predicted"/>
<dbReference type="EMBL" id="BTGU01003050">
    <property type="protein sequence ID" value="GMN25892.1"/>
    <property type="molecule type" value="Genomic_DNA"/>
</dbReference>
<accession>A0AA87Z042</accession>
<protein>
    <submittedName>
        <fullName evidence="1">Uncharacterized protein</fullName>
    </submittedName>
</protein>
<evidence type="ECO:0000313" key="1">
    <source>
        <dbReference type="EMBL" id="GMN25892.1"/>
    </source>
</evidence>
<evidence type="ECO:0000313" key="2">
    <source>
        <dbReference type="Proteomes" id="UP001187192"/>
    </source>
</evidence>
<organism evidence="1 2">
    <name type="scientific">Ficus carica</name>
    <name type="common">Common fig</name>
    <dbReference type="NCBI Taxonomy" id="3494"/>
    <lineage>
        <taxon>Eukaryota</taxon>
        <taxon>Viridiplantae</taxon>
        <taxon>Streptophyta</taxon>
        <taxon>Embryophyta</taxon>
        <taxon>Tracheophyta</taxon>
        <taxon>Spermatophyta</taxon>
        <taxon>Magnoliopsida</taxon>
        <taxon>eudicotyledons</taxon>
        <taxon>Gunneridae</taxon>
        <taxon>Pentapetalae</taxon>
        <taxon>rosids</taxon>
        <taxon>fabids</taxon>
        <taxon>Rosales</taxon>
        <taxon>Moraceae</taxon>
        <taxon>Ficeae</taxon>
        <taxon>Ficus</taxon>
    </lineage>
</organism>
<reference evidence="1" key="1">
    <citation type="submission" date="2023-07" db="EMBL/GenBank/DDBJ databases">
        <title>draft genome sequence of fig (Ficus carica).</title>
        <authorList>
            <person name="Takahashi T."/>
            <person name="Nishimura K."/>
        </authorList>
    </citation>
    <scope>NUCLEOTIDE SEQUENCE</scope>
</reference>
<dbReference type="Proteomes" id="UP001187192">
    <property type="component" value="Unassembled WGS sequence"/>
</dbReference>
<dbReference type="AlphaFoldDB" id="A0AA87Z042"/>
<comment type="caution">
    <text evidence="1">The sequence shown here is derived from an EMBL/GenBank/DDBJ whole genome shotgun (WGS) entry which is preliminary data.</text>
</comment>
<sequence>MGREAIVVEAICSASKECSGSNRIPWIGGEAICSASKECSGSNRISLTFLLRWSSLKGCVPHCAVESGEGPGLLRAVRLPLESRHRNVHEDCVRTKSGNVTAVYSLSS</sequence>
<name>A0AA87Z042_FICCA</name>
<gene>
    <name evidence="1" type="ORF">TIFTF001_043942</name>
</gene>
<keyword evidence="2" id="KW-1185">Reference proteome</keyword>